<dbReference type="CDD" id="cd00266">
    <property type="entry name" value="MADS_SRF_like"/>
    <property type="match status" value="1"/>
</dbReference>
<evidence type="ECO:0000313" key="7">
    <source>
        <dbReference type="EMBL" id="CAL1366993.1"/>
    </source>
</evidence>
<dbReference type="SMART" id="SM00432">
    <property type="entry name" value="MADS"/>
    <property type="match status" value="1"/>
</dbReference>
<dbReference type="GO" id="GO:0045944">
    <property type="term" value="P:positive regulation of transcription by RNA polymerase II"/>
    <property type="evidence" value="ECO:0007669"/>
    <property type="project" value="InterPro"/>
</dbReference>
<dbReference type="Pfam" id="PF00319">
    <property type="entry name" value="SRF-TF"/>
    <property type="match status" value="1"/>
</dbReference>
<dbReference type="GO" id="GO:0000981">
    <property type="term" value="F:DNA-binding transcription factor activity, RNA polymerase II-specific"/>
    <property type="evidence" value="ECO:0007669"/>
    <property type="project" value="InterPro"/>
</dbReference>
<evidence type="ECO:0000256" key="3">
    <source>
        <dbReference type="ARBA" id="ARBA00023125"/>
    </source>
</evidence>
<dbReference type="GO" id="GO:0046983">
    <property type="term" value="F:protein dimerization activity"/>
    <property type="evidence" value="ECO:0007669"/>
    <property type="project" value="InterPro"/>
</dbReference>
<dbReference type="InterPro" id="IPR002100">
    <property type="entry name" value="TF_MADSbox"/>
</dbReference>
<evidence type="ECO:0000256" key="5">
    <source>
        <dbReference type="ARBA" id="ARBA00023242"/>
    </source>
</evidence>
<dbReference type="Gene3D" id="3.40.1810.10">
    <property type="entry name" value="Transcription factor, MADS-box"/>
    <property type="match status" value="1"/>
</dbReference>
<evidence type="ECO:0000259" key="6">
    <source>
        <dbReference type="PROSITE" id="PS50066"/>
    </source>
</evidence>
<sequence>MARKRVKLAWIPNESARRSTMRNRRQSLVKKVRELSILCGVPTFFIVYSQGEPEPTVWPPTREEAEKLLARFLALPAVEQTRKTTNQESYLREMLNKLHDVHKQQVRVLNELELAYLMDQVHYTSSGLEGLDLYGLNRLSVLLDEKLREVRKKAEYFEVELKGSAAGTNVGNNNVVVPENPNLSWQEDFVNHIINQDGGDGNGGDVGFPPMD</sequence>
<evidence type="ECO:0000256" key="1">
    <source>
        <dbReference type="ARBA" id="ARBA00004123"/>
    </source>
</evidence>
<keyword evidence="4" id="KW-0804">Transcription</keyword>
<dbReference type="InterPro" id="IPR036879">
    <property type="entry name" value="TF_MADSbox_sf"/>
</dbReference>
<proteinExistence type="predicted"/>
<dbReference type="Proteomes" id="UP001497516">
    <property type="component" value="Chromosome 2"/>
</dbReference>
<gene>
    <name evidence="7" type="ORF">LTRI10_LOCUS10893</name>
</gene>
<dbReference type="AlphaFoldDB" id="A0AAV2D4Z5"/>
<dbReference type="PANTHER" id="PTHR11945">
    <property type="entry name" value="MADS BOX PROTEIN"/>
    <property type="match status" value="1"/>
</dbReference>
<dbReference type="PANTHER" id="PTHR11945:SF387">
    <property type="entry name" value="AGAMOUS-LIKE MADS-BOX PROTEIN AGL80"/>
    <property type="match status" value="1"/>
</dbReference>
<keyword evidence="2" id="KW-0805">Transcription regulation</keyword>
<organism evidence="7 8">
    <name type="scientific">Linum trigynum</name>
    <dbReference type="NCBI Taxonomy" id="586398"/>
    <lineage>
        <taxon>Eukaryota</taxon>
        <taxon>Viridiplantae</taxon>
        <taxon>Streptophyta</taxon>
        <taxon>Embryophyta</taxon>
        <taxon>Tracheophyta</taxon>
        <taxon>Spermatophyta</taxon>
        <taxon>Magnoliopsida</taxon>
        <taxon>eudicotyledons</taxon>
        <taxon>Gunneridae</taxon>
        <taxon>Pentapetalae</taxon>
        <taxon>rosids</taxon>
        <taxon>fabids</taxon>
        <taxon>Malpighiales</taxon>
        <taxon>Linaceae</taxon>
        <taxon>Linum</taxon>
    </lineage>
</organism>
<keyword evidence="3" id="KW-0238">DNA-binding</keyword>
<dbReference type="PROSITE" id="PS50066">
    <property type="entry name" value="MADS_BOX_2"/>
    <property type="match status" value="1"/>
</dbReference>
<protein>
    <recommendedName>
        <fullName evidence="6">MADS-box domain-containing protein</fullName>
    </recommendedName>
</protein>
<name>A0AAV2D4Z5_9ROSI</name>
<keyword evidence="8" id="KW-1185">Reference proteome</keyword>
<dbReference type="GO" id="GO:0000978">
    <property type="term" value="F:RNA polymerase II cis-regulatory region sequence-specific DNA binding"/>
    <property type="evidence" value="ECO:0007669"/>
    <property type="project" value="TreeGrafter"/>
</dbReference>
<dbReference type="InterPro" id="IPR033897">
    <property type="entry name" value="SRF-like_MADS-box"/>
</dbReference>
<accession>A0AAV2D4Z5</accession>
<dbReference type="SUPFAM" id="SSF55455">
    <property type="entry name" value="SRF-like"/>
    <property type="match status" value="1"/>
</dbReference>
<evidence type="ECO:0000256" key="2">
    <source>
        <dbReference type="ARBA" id="ARBA00023015"/>
    </source>
</evidence>
<comment type="subcellular location">
    <subcellularLocation>
        <location evidence="1">Nucleus</location>
    </subcellularLocation>
</comment>
<evidence type="ECO:0000256" key="4">
    <source>
        <dbReference type="ARBA" id="ARBA00023163"/>
    </source>
</evidence>
<dbReference type="GO" id="GO:0005634">
    <property type="term" value="C:nucleus"/>
    <property type="evidence" value="ECO:0007669"/>
    <property type="project" value="UniProtKB-SubCell"/>
</dbReference>
<reference evidence="7 8" key="1">
    <citation type="submission" date="2024-04" db="EMBL/GenBank/DDBJ databases">
        <authorList>
            <person name="Fracassetti M."/>
        </authorList>
    </citation>
    <scope>NUCLEOTIDE SEQUENCE [LARGE SCALE GENOMIC DNA]</scope>
</reference>
<feature type="domain" description="MADS-box" evidence="6">
    <location>
        <begin position="1"/>
        <end position="50"/>
    </location>
</feature>
<dbReference type="EMBL" id="OZ034815">
    <property type="protein sequence ID" value="CAL1366993.1"/>
    <property type="molecule type" value="Genomic_DNA"/>
</dbReference>
<evidence type="ECO:0000313" key="8">
    <source>
        <dbReference type="Proteomes" id="UP001497516"/>
    </source>
</evidence>
<keyword evidence="5" id="KW-0539">Nucleus</keyword>